<comment type="caution">
    <text evidence="1">The sequence shown here is derived from an EMBL/GenBank/DDBJ whole genome shotgun (WGS) entry which is preliminary data.</text>
</comment>
<protein>
    <submittedName>
        <fullName evidence="1">Uncharacterized protein</fullName>
    </submittedName>
</protein>
<dbReference type="EMBL" id="BAABAS010000001">
    <property type="protein sequence ID" value="GAA4223495.1"/>
    <property type="molecule type" value="Genomic_DNA"/>
</dbReference>
<reference evidence="2" key="1">
    <citation type="journal article" date="2019" name="Int. J. Syst. Evol. Microbiol.">
        <title>The Global Catalogue of Microorganisms (GCM) 10K type strain sequencing project: providing services to taxonomists for standard genome sequencing and annotation.</title>
        <authorList>
            <consortium name="The Broad Institute Genomics Platform"/>
            <consortium name="The Broad Institute Genome Sequencing Center for Infectious Disease"/>
            <person name="Wu L."/>
            <person name="Ma J."/>
        </authorList>
    </citation>
    <scope>NUCLEOTIDE SEQUENCE [LARGE SCALE GENOMIC DNA]</scope>
    <source>
        <strain evidence="2">JCM 17440</strain>
    </source>
</reference>
<gene>
    <name evidence="1" type="ORF">GCM10022254_00710</name>
</gene>
<evidence type="ECO:0000313" key="1">
    <source>
        <dbReference type="EMBL" id="GAA4223495.1"/>
    </source>
</evidence>
<evidence type="ECO:0000313" key="2">
    <source>
        <dbReference type="Proteomes" id="UP001501710"/>
    </source>
</evidence>
<sequence>MCLVPDASSGLSCLFRAVDLRRGTPWQTALHIAFWTYSGWGDTSLCTNLSLRLDAWMRSEPYGPVAGLGRGLKKWGGGGIVSQSPDSGMDSAGRF</sequence>
<name>A0ABP8BR95_9ACTN</name>
<proteinExistence type="predicted"/>
<organism evidence="1 2">
    <name type="scientific">Actinomadura meridiana</name>
    <dbReference type="NCBI Taxonomy" id="559626"/>
    <lineage>
        <taxon>Bacteria</taxon>
        <taxon>Bacillati</taxon>
        <taxon>Actinomycetota</taxon>
        <taxon>Actinomycetes</taxon>
        <taxon>Streptosporangiales</taxon>
        <taxon>Thermomonosporaceae</taxon>
        <taxon>Actinomadura</taxon>
    </lineage>
</organism>
<accession>A0ABP8BR95</accession>
<dbReference type="Proteomes" id="UP001501710">
    <property type="component" value="Unassembled WGS sequence"/>
</dbReference>
<keyword evidence="2" id="KW-1185">Reference proteome</keyword>